<feature type="region of interest" description="Disordered" evidence="5">
    <location>
        <begin position="70"/>
        <end position="91"/>
    </location>
</feature>
<dbReference type="InterPro" id="IPR023278">
    <property type="entry name" value="Ethylene_insens-like_DNA-bd"/>
</dbReference>
<dbReference type="Gene3D" id="1.10.3180.10">
    <property type="entry name" value="DNA-binding domain of EIN3-like"/>
    <property type="match status" value="2"/>
</dbReference>
<dbReference type="PANTHER" id="PTHR33305:SF53">
    <property type="entry name" value="ETHYLENE INSENSITIVE 3-LIKE 1 PROTEIN"/>
    <property type="match status" value="1"/>
</dbReference>
<keyword evidence="3" id="KW-0936">Ethylene signaling pathway</keyword>
<dbReference type="Proteomes" id="UP001318860">
    <property type="component" value="Unassembled WGS sequence"/>
</dbReference>
<dbReference type="InterPro" id="IPR047091">
    <property type="entry name" value="EIN3-like_DNA-bd"/>
</dbReference>
<feature type="domain" description="Ethylene insensitive 3-like DNA-binding" evidence="6">
    <location>
        <begin position="47"/>
        <end position="295"/>
    </location>
</feature>
<evidence type="ECO:0000259" key="6">
    <source>
        <dbReference type="Pfam" id="PF04873"/>
    </source>
</evidence>
<reference evidence="7 8" key="1">
    <citation type="journal article" date="2021" name="Comput. Struct. Biotechnol. J.">
        <title>De novo genome assembly of the potent medicinal plant Rehmannia glutinosa using nanopore technology.</title>
        <authorList>
            <person name="Ma L."/>
            <person name="Dong C."/>
            <person name="Song C."/>
            <person name="Wang X."/>
            <person name="Zheng X."/>
            <person name="Niu Y."/>
            <person name="Chen S."/>
            <person name="Feng W."/>
        </authorList>
    </citation>
    <scope>NUCLEOTIDE SEQUENCE [LARGE SCALE GENOMIC DNA]</scope>
    <source>
        <strain evidence="7">DH-2019</strain>
    </source>
</reference>
<evidence type="ECO:0000256" key="4">
    <source>
        <dbReference type="ARBA" id="ARBA00023242"/>
    </source>
</evidence>
<keyword evidence="4" id="KW-0539">Nucleus</keyword>
<dbReference type="PANTHER" id="PTHR33305">
    <property type="entry name" value="ETHYLENE INSENSITIVE 3-LIKE 2 PROTEIN"/>
    <property type="match status" value="1"/>
</dbReference>
<evidence type="ECO:0000256" key="1">
    <source>
        <dbReference type="ARBA" id="ARBA00004123"/>
    </source>
</evidence>
<name>A0ABR0W6K2_REHGL</name>
<sequence>MGIFEEMGFCDNLDFISCTSGEVEISPHAEPMEPIDEDYYDEEMDVDELEKRMWRDKMLLKRLKEQKKTKNEIEDISKQRQSQEQARRKKMSRAQDGILKYMLKMMEVCKAQGFVYGIIPEKGKPVTGASDNLRAWWKEKVRFDRNGPAAIAKYQSDHSIPGKVEEFSTMNSTPHTLQEMQDTTLGSLLSALMQHCNPPQRRFPLEKGIPPPWWPSGDEEWWAQLGLPKDQEPPPYKKPHDLKKAWKVSVLTAVIKHMSPDIAKIRKLVRQSKGLQDKMTAKESATWLAIINQEETLSRKLYPDSCPPPSLTDGTQSYLIDDTSAYDVEGVVEDDGNIEVEFKPLDQTPRGVMPPFAPVKGEIFDADLDFNPKRKQISEVESSDQKIYTCEFPQCPHSDYGMGFNDLTWRNNHQNNCQFRLSSSEKLGTPSYQINNEKLPVFSVPTSANVSGLGIPEDGEKLISELMSFYDSSLQHNNSTFHSRNFNLLEGQQPATQLHQDDEFFNNSSSVFSSTEFQYDECKSSYNSTFTNNVGDNNIADFRFGSPLNFTPVNYSIDPMSKQQVSLWYL</sequence>
<comment type="caution">
    <text evidence="7">The sequence shown here is derived from an EMBL/GenBank/DDBJ whole genome shotgun (WGS) entry which is preliminary data.</text>
</comment>
<keyword evidence="8" id="KW-1185">Reference proteome</keyword>
<protein>
    <recommendedName>
        <fullName evidence="6">Ethylene insensitive 3-like DNA-binding domain-containing protein</fullName>
    </recommendedName>
</protein>
<evidence type="ECO:0000256" key="5">
    <source>
        <dbReference type="SAM" id="MobiDB-lite"/>
    </source>
</evidence>
<proteinExistence type="inferred from homology"/>
<dbReference type="Pfam" id="PF04873">
    <property type="entry name" value="EIN3_DNA-bd"/>
    <property type="match status" value="1"/>
</dbReference>
<evidence type="ECO:0000313" key="8">
    <source>
        <dbReference type="Proteomes" id="UP001318860"/>
    </source>
</evidence>
<evidence type="ECO:0000256" key="3">
    <source>
        <dbReference type="ARBA" id="ARBA00022745"/>
    </source>
</evidence>
<comment type="subcellular location">
    <subcellularLocation>
        <location evidence="1">Nucleus</location>
    </subcellularLocation>
</comment>
<organism evidence="7 8">
    <name type="scientific">Rehmannia glutinosa</name>
    <name type="common">Chinese foxglove</name>
    <dbReference type="NCBI Taxonomy" id="99300"/>
    <lineage>
        <taxon>Eukaryota</taxon>
        <taxon>Viridiplantae</taxon>
        <taxon>Streptophyta</taxon>
        <taxon>Embryophyta</taxon>
        <taxon>Tracheophyta</taxon>
        <taxon>Spermatophyta</taxon>
        <taxon>Magnoliopsida</taxon>
        <taxon>eudicotyledons</taxon>
        <taxon>Gunneridae</taxon>
        <taxon>Pentapetalae</taxon>
        <taxon>asterids</taxon>
        <taxon>lamiids</taxon>
        <taxon>Lamiales</taxon>
        <taxon>Orobanchaceae</taxon>
        <taxon>Rehmannieae</taxon>
        <taxon>Rehmannia</taxon>
    </lineage>
</organism>
<dbReference type="EMBL" id="JABTTQ020000013">
    <property type="protein sequence ID" value="KAK6143267.1"/>
    <property type="molecule type" value="Genomic_DNA"/>
</dbReference>
<evidence type="ECO:0000313" key="7">
    <source>
        <dbReference type="EMBL" id="KAK6143267.1"/>
    </source>
</evidence>
<accession>A0ABR0W6K2</accession>
<comment type="similarity">
    <text evidence="2">Belongs to the EIN3 family.</text>
</comment>
<dbReference type="InterPro" id="IPR006957">
    <property type="entry name" value="EIN3"/>
</dbReference>
<dbReference type="SUPFAM" id="SSF116768">
    <property type="entry name" value="DNA-binding domain of EIN3-like"/>
    <property type="match status" value="1"/>
</dbReference>
<evidence type="ECO:0000256" key="2">
    <source>
        <dbReference type="ARBA" id="ARBA00009416"/>
    </source>
</evidence>
<gene>
    <name evidence="7" type="ORF">DH2020_023615</name>
</gene>